<dbReference type="RefSeq" id="WP_283343418.1">
    <property type="nucleotide sequence ID" value="NZ_JASHIF010000002.1"/>
</dbReference>
<evidence type="ECO:0000313" key="2">
    <source>
        <dbReference type="Proteomes" id="UP001236507"/>
    </source>
</evidence>
<name>A0ABT6Y3S3_9BACT</name>
<reference evidence="1 2" key="1">
    <citation type="submission" date="2023-05" db="EMBL/GenBank/DDBJ databases">
        <title>Novel species of genus Flectobacillus isolated from stream in China.</title>
        <authorList>
            <person name="Lu H."/>
        </authorList>
    </citation>
    <scope>NUCLEOTIDE SEQUENCE [LARGE SCALE GENOMIC DNA]</scope>
    <source>
        <strain evidence="1 2">KCTC 42575</strain>
    </source>
</reference>
<evidence type="ECO:0008006" key="3">
    <source>
        <dbReference type="Google" id="ProtNLM"/>
    </source>
</evidence>
<dbReference type="EMBL" id="JASHIF010000002">
    <property type="protein sequence ID" value="MDI9858166.1"/>
    <property type="molecule type" value="Genomic_DNA"/>
</dbReference>
<sequence>MFSYDQAKIIVQNYLSNFEFSRIDDTFVVIEEQTIEKPFAWIFTYTSKQLFESIDVKFQIAGNSLVFVNKYSGKICTYSTSLDLDTLLVKYEEENLIWRLVIMDIDSLSQKQLLFLKRNLNLDLTQISRIITDKVQDLQCGSLNRLKELQENLLECDIRTEIMINVISSCP</sequence>
<accession>A0ABT6Y3S3</accession>
<proteinExistence type="predicted"/>
<keyword evidence="2" id="KW-1185">Reference proteome</keyword>
<evidence type="ECO:0000313" key="1">
    <source>
        <dbReference type="EMBL" id="MDI9858166.1"/>
    </source>
</evidence>
<comment type="caution">
    <text evidence="1">The sequence shown here is derived from an EMBL/GenBank/DDBJ whole genome shotgun (WGS) entry which is preliminary data.</text>
</comment>
<protein>
    <recommendedName>
        <fullName evidence="3">Immunity protein 35 domain-containing protein</fullName>
    </recommendedName>
</protein>
<organism evidence="1 2">
    <name type="scientific">Flectobacillus roseus</name>
    <dbReference type="NCBI Taxonomy" id="502259"/>
    <lineage>
        <taxon>Bacteria</taxon>
        <taxon>Pseudomonadati</taxon>
        <taxon>Bacteroidota</taxon>
        <taxon>Cytophagia</taxon>
        <taxon>Cytophagales</taxon>
        <taxon>Flectobacillaceae</taxon>
        <taxon>Flectobacillus</taxon>
    </lineage>
</organism>
<gene>
    <name evidence="1" type="ORF">QM524_02980</name>
</gene>
<dbReference type="Proteomes" id="UP001236507">
    <property type="component" value="Unassembled WGS sequence"/>
</dbReference>